<dbReference type="CDD" id="cd00067">
    <property type="entry name" value="GAL4"/>
    <property type="match status" value="1"/>
</dbReference>
<accession>A0A318YPE5</accession>
<dbReference type="RefSeq" id="XP_025479418.1">
    <property type="nucleotide sequence ID" value="XM_025627818.1"/>
</dbReference>
<proteinExistence type="predicted"/>
<dbReference type="SUPFAM" id="SSF57701">
    <property type="entry name" value="Zn2/Cys6 DNA-binding domain"/>
    <property type="match status" value="1"/>
</dbReference>
<dbReference type="InterPro" id="IPR001138">
    <property type="entry name" value="Zn2Cys6_DnaBD"/>
</dbReference>
<evidence type="ECO:0000256" key="2">
    <source>
        <dbReference type="ARBA" id="ARBA00023015"/>
    </source>
</evidence>
<dbReference type="GO" id="GO:0000981">
    <property type="term" value="F:DNA-binding transcription factor activity, RNA polymerase II-specific"/>
    <property type="evidence" value="ECO:0007669"/>
    <property type="project" value="InterPro"/>
</dbReference>
<evidence type="ECO:0000256" key="6">
    <source>
        <dbReference type="SAM" id="MobiDB-lite"/>
    </source>
</evidence>
<evidence type="ECO:0000256" key="1">
    <source>
        <dbReference type="ARBA" id="ARBA00004123"/>
    </source>
</evidence>
<evidence type="ECO:0000259" key="7">
    <source>
        <dbReference type="PROSITE" id="PS50048"/>
    </source>
</evidence>
<dbReference type="InterPro" id="IPR021858">
    <property type="entry name" value="Fun_TF"/>
</dbReference>
<dbReference type="PANTHER" id="PTHR37534">
    <property type="entry name" value="TRANSCRIPTIONAL ACTIVATOR PROTEIN UGA3"/>
    <property type="match status" value="1"/>
</dbReference>
<protein>
    <submittedName>
        <fullName evidence="8">C6 transcription factor</fullName>
    </submittedName>
</protein>
<keyword evidence="2" id="KW-0805">Transcription regulation</keyword>
<dbReference type="GO" id="GO:0005634">
    <property type="term" value="C:nucleus"/>
    <property type="evidence" value="ECO:0007669"/>
    <property type="project" value="UniProtKB-SubCell"/>
</dbReference>
<keyword evidence="3" id="KW-0238">DNA-binding</keyword>
<dbReference type="GeneID" id="37130274"/>
<dbReference type="AlphaFoldDB" id="A0A318YPE5"/>
<dbReference type="Pfam" id="PF00172">
    <property type="entry name" value="Zn_clus"/>
    <property type="match status" value="1"/>
</dbReference>
<dbReference type="GO" id="GO:0009893">
    <property type="term" value="P:positive regulation of metabolic process"/>
    <property type="evidence" value="ECO:0007669"/>
    <property type="project" value="UniProtKB-ARBA"/>
</dbReference>
<evidence type="ECO:0000313" key="9">
    <source>
        <dbReference type="Proteomes" id="UP000247647"/>
    </source>
</evidence>
<dbReference type="SMART" id="SM00066">
    <property type="entry name" value="GAL4"/>
    <property type="match status" value="1"/>
</dbReference>
<dbReference type="GO" id="GO:0008270">
    <property type="term" value="F:zinc ion binding"/>
    <property type="evidence" value="ECO:0007669"/>
    <property type="project" value="InterPro"/>
</dbReference>
<reference evidence="8" key="1">
    <citation type="submission" date="2016-12" db="EMBL/GenBank/DDBJ databases">
        <title>The genomes of Aspergillus section Nigri reveals drivers in fungal speciation.</title>
        <authorList>
            <consortium name="DOE Joint Genome Institute"/>
            <person name="Vesth T.C."/>
            <person name="Nybo J."/>
            <person name="Theobald S."/>
            <person name="Brandl J."/>
            <person name="Frisvad J.C."/>
            <person name="Nielsen K.F."/>
            <person name="Lyhne E.K."/>
            <person name="Kogle M.E."/>
            <person name="Kuo A."/>
            <person name="Riley R."/>
            <person name="Clum A."/>
            <person name="Nolan M."/>
            <person name="Lipzen A."/>
            <person name="Salamov A."/>
            <person name="Henrissat B."/>
            <person name="Wiebenga A."/>
            <person name="De Vries R.P."/>
            <person name="Grigoriev I.V."/>
            <person name="Mortensen U.H."/>
            <person name="Andersen M.R."/>
            <person name="Baker S.E."/>
        </authorList>
    </citation>
    <scope>NUCLEOTIDE SEQUENCE [LARGE SCALE GENOMIC DNA]</scope>
    <source>
        <strain evidence="8">CBS 115656</strain>
    </source>
</reference>
<dbReference type="Pfam" id="PF11951">
    <property type="entry name" value="Fungal_trans_2"/>
    <property type="match status" value="1"/>
</dbReference>
<dbReference type="Proteomes" id="UP000247647">
    <property type="component" value="Unassembled WGS sequence"/>
</dbReference>
<evidence type="ECO:0000313" key="8">
    <source>
        <dbReference type="EMBL" id="PYH33940.1"/>
    </source>
</evidence>
<dbReference type="Gene3D" id="4.10.240.10">
    <property type="entry name" value="Zn(2)-C6 fungal-type DNA-binding domain"/>
    <property type="match status" value="1"/>
</dbReference>
<sequence>MTSGAAVTTTTTITTEAPARPGKPTDTPVRSRSLGGCETCRRRHAKCDETRPSCLVCERAGLVCERYEIRLLFDASDNQSSRCRRPLFTEDMRQRMSEQLTDSLDLDDVHTILTKIDGQCESQEEETSTNFTTRMGPFGAFRVVQVEMDLPEAPIDPVDEPLPGVEDSPVNVGLEMSLDDAFSNDPLMECLFGHVNVDVSADLDAQDFFAATLPSAENDGISPQSLSGGFLMGPSPSVPLQASLLSSPEIRYAPSVTNLAPPDAPLLLSAYTKNVTQLFTPIQLEKSPWSMLYMPPAMETLALLTMGELASNTRMSIFYAILATAAFTQRLSSSTRSASEYWQRQAETFAIEAQNYLKRALHDASSSVKKVKYKDVLVALLCMGTVSAYQGSTERVRRCLLDCENWVRFRGLPKTRKSRKVRLLHHCYVYLRIFQESTSVLPVSNVEIGSDYASPDTVRSIASTRSFRLRQWEGRLDQRMSELKEQHQGENDLHLEIPGQWDSTMYPHVFGLPESLLFLISQVTRLGNERDLSDLGSYTGALDFKQFSARARSLERCISTWRPPSVSDADPDSIIAQTNATIVRLMISAIHKALIIFFYRRIYDVDPMILQDKAWQVRDALAQVARDDMPATRIAAPFIWVAFIAACEALDPTLQDWFAGWFETSARKSGLGTFKLALRIARQVWERQRQHLNSNVSASWPQIMRESNLSLFYI</sequence>
<feature type="region of interest" description="Disordered" evidence="6">
    <location>
        <begin position="1"/>
        <end position="34"/>
    </location>
</feature>
<evidence type="ECO:0000256" key="3">
    <source>
        <dbReference type="ARBA" id="ARBA00023125"/>
    </source>
</evidence>
<dbReference type="PROSITE" id="PS50048">
    <property type="entry name" value="ZN2_CY6_FUNGAL_2"/>
    <property type="match status" value="1"/>
</dbReference>
<keyword evidence="4" id="KW-0804">Transcription</keyword>
<dbReference type="OrthoDB" id="3477330at2759"/>
<keyword evidence="5" id="KW-0539">Nucleus</keyword>
<dbReference type="GO" id="GO:0003677">
    <property type="term" value="F:DNA binding"/>
    <property type="evidence" value="ECO:0007669"/>
    <property type="project" value="UniProtKB-KW"/>
</dbReference>
<comment type="subcellular location">
    <subcellularLocation>
        <location evidence="1">Nucleus</location>
    </subcellularLocation>
</comment>
<gene>
    <name evidence="8" type="ORF">BO87DRAFT_436500</name>
</gene>
<evidence type="ECO:0000256" key="5">
    <source>
        <dbReference type="ARBA" id="ARBA00023242"/>
    </source>
</evidence>
<dbReference type="EMBL" id="KZ821461">
    <property type="protein sequence ID" value="PYH33940.1"/>
    <property type="molecule type" value="Genomic_DNA"/>
</dbReference>
<keyword evidence="9" id="KW-1185">Reference proteome</keyword>
<dbReference type="InterPro" id="IPR036864">
    <property type="entry name" value="Zn2-C6_fun-type_DNA-bd_sf"/>
</dbReference>
<evidence type="ECO:0000256" key="4">
    <source>
        <dbReference type="ARBA" id="ARBA00023163"/>
    </source>
</evidence>
<dbReference type="PROSITE" id="PS00463">
    <property type="entry name" value="ZN2_CY6_FUNGAL_1"/>
    <property type="match status" value="1"/>
</dbReference>
<organism evidence="8 9">
    <name type="scientific">Aspergillus neoniger (strain CBS 115656)</name>
    <dbReference type="NCBI Taxonomy" id="1448310"/>
    <lineage>
        <taxon>Eukaryota</taxon>
        <taxon>Fungi</taxon>
        <taxon>Dikarya</taxon>
        <taxon>Ascomycota</taxon>
        <taxon>Pezizomycotina</taxon>
        <taxon>Eurotiomycetes</taxon>
        <taxon>Eurotiomycetidae</taxon>
        <taxon>Eurotiales</taxon>
        <taxon>Aspergillaceae</taxon>
        <taxon>Aspergillus</taxon>
        <taxon>Aspergillus subgen. Circumdati</taxon>
    </lineage>
</organism>
<name>A0A318YPE5_ASPNB</name>
<feature type="domain" description="Zn(2)-C6 fungal-type" evidence="7">
    <location>
        <begin position="36"/>
        <end position="64"/>
    </location>
</feature>
<dbReference type="PANTHER" id="PTHR37534:SF46">
    <property type="entry name" value="ZN(II)2CYS6 TRANSCRIPTION FACTOR (EUROFUNG)"/>
    <property type="match status" value="1"/>
</dbReference>